<evidence type="ECO:0000313" key="12">
    <source>
        <dbReference type="Proteomes" id="UP000229362"/>
    </source>
</evidence>
<dbReference type="InterPro" id="IPR036249">
    <property type="entry name" value="Thioredoxin-like_sf"/>
</dbReference>
<dbReference type="FunFam" id="3.40.30.10:FF:000002">
    <property type="entry name" value="Alkyl hydroperoxide reductase C"/>
    <property type="match status" value="1"/>
</dbReference>
<dbReference type="PROSITE" id="PS51352">
    <property type="entry name" value="THIOREDOXIN_2"/>
    <property type="match status" value="1"/>
</dbReference>
<evidence type="ECO:0000313" key="11">
    <source>
        <dbReference type="EMBL" id="PIT86400.1"/>
    </source>
</evidence>
<feature type="domain" description="Thioredoxin" evidence="10">
    <location>
        <begin position="14"/>
        <end position="169"/>
    </location>
</feature>
<dbReference type="AlphaFoldDB" id="A0A2M6W0Z9"/>
<comment type="similarity">
    <text evidence="2">Belongs to the peroxiredoxin family. AhpC/Prx1 subfamily.</text>
</comment>
<keyword evidence="4 11" id="KW-0575">Peroxidase</keyword>
<dbReference type="InterPro" id="IPR024706">
    <property type="entry name" value="Peroxiredoxin_AhpC-typ"/>
</dbReference>
<dbReference type="GO" id="GO:0006979">
    <property type="term" value="P:response to oxidative stress"/>
    <property type="evidence" value="ECO:0007669"/>
    <property type="project" value="TreeGrafter"/>
</dbReference>
<comment type="caution">
    <text evidence="11">The sequence shown here is derived from an EMBL/GenBank/DDBJ whole genome shotgun (WGS) entry which is preliminary data.</text>
</comment>
<dbReference type="Pfam" id="PF00578">
    <property type="entry name" value="AhpC-TSA"/>
    <property type="match status" value="1"/>
</dbReference>
<dbReference type="PIRSF" id="PIRSF000239">
    <property type="entry name" value="AHPC"/>
    <property type="match status" value="1"/>
</dbReference>
<dbReference type="InterPro" id="IPR000866">
    <property type="entry name" value="AhpC/TSA"/>
</dbReference>
<dbReference type="GO" id="GO:0008379">
    <property type="term" value="F:thioredoxin peroxidase activity"/>
    <property type="evidence" value="ECO:0007669"/>
    <property type="project" value="TreeGrafter"/>
</dbReference>
<evidence type="ECO:0000256" key="9">
    <source>
        <dbReference type="PIRSR" id="PIRSR000239-1"/>
    </source>
</evidence>
<keyword evidence="6 11" id="KW-0560">Oxidoreductase</keyword>
<dbReference type="Gene3D" id="3.40.30.10">
    <property type="entry name" value="Glutaredoxin"/>
    <property type="match status" value="1"/>
</dbReference>
<keyword evidence="5" id="KW-0049">Antioxidant</keyword>
<evidence type="ECO:0000256" key="7">
    <source>
        <dbReference type="ARBA" id="ARBA00023157"/>
    </source>
</evidence>
<dbReference type="PANTHER" id="PTHR10681">
    <property type="entry name" value="THIOREDOXIN PEROXIDASE"/>
    <property type="match status" value="1"/>
</dbReference>
<evidence type="ECO:0000259" key="10">
    <source>
        <dbReference type="PROSITE" id="PS51352"/>
    </source>
</evidence>
<keyword evidence="8" id="KW-0676">Redox-active center</keyword>
<accession>A0A2M6W0Z9</accession>
<evidence type="ECO:0000256" key="5">
    <source>
        <dbReference type="ARBA" id="ARBA00022862"/>
    </source>
</evidence>
<organism evidence="11 12">
    <name type="scientific">Candidatus Magasanikbacteria bacterium CG10_big_fil_rev_8_21_14_0_10_43_6</name>
    <dbReference type="NCBI Taxonomy" id="1974650"/>
    <lineage>
        <taxon>Bacteria</taxon>
        <taxon>Candidatus Magasanikiibacteriota</taxon>
    </lineage>
</organism>
<dbReference type="Proteomes" id="UP000229362">
    <property type="component" value="Unassembled WGS sequence"/>
</dbReference>
<dbReference type="InterPro" id="IPR050217">
    <property type="entry name" value="Peroxiredoxin"/>
</dbReference>
<dbReference type="Pfam" id="PF10417">
    <property type="entry name" value="1-cysPrx_C"/>
    <property type="match status" value="1"/>
</dbReference>
<feature type="active site" description="Cysteine sulfenic acid (-SOH) intermediate; for peroxidase activity" evidence="9">
    <location>
        <position position="59"/>
    </location>
</feature>
<protein>
    <submittedName>
        <fullName evidence="11">Peroxiredoxin</fullName>
        <ecNumber evidence="11">1.11.1.15</ecNumber>
    </submittedName>
</protein>
<dbReference type="GO" id="GO:0045454">
    <property type="term" value="P:cell redox homeostasis"/>
    <property type="evidence" value="ECO:0007669"/>
    <property type="project" value="TreeGrafter"/>
</dbReference>
<evidence type="ECO:0000256" key="6">
    <source>
        <dbReference type="ARBA" id="ARBA00023002"/>
    </source>
</evidence>
<gene>
    <name evidence="11" type="ORF">COU33_03415</name>
</gene>
<dbReference type="CDD" id="cd03015">
    <property type="entry name" value="PRX_Typ2cys"/>
    <property type="match status" value="1"/>
</dbReference>
<dbReference type="InterPro" id="IPR013766">
    <property type="entry name" value="Thioredoxin_domain"/>
</dbReference>
<reference evidence="12" key="1">
    <citation type="submission" date="2017-09" db="EMBL/GenBank/DDBJ databases">
        <title>Depth-based differentiation of microbial function through sediment-hosted aquifers and enrichment of novel symbionts in the deep terrestrial subsurface.</title>
        <authorList>
            <person name="Probst A.J."/>
            <person name="Ladd B."/>
            <person name="Jarett J.K."/>
            <person name="Geller-Mcgrath D.E."/>
            <person name="Sieber C.M.K."/>
            <person name="Emerson J.B."/>
            <person name="Anantharaman K."/>
            <person name="Thomas B.C."/>
            <person name="Malmstrom R."/>
            <person name="Stieglmeier M."/>
            <person name="Klingl A."/>
            <person name="Woyke T."/>
            <person name="Ryan C.M."/>
            <person name="Banfield J.F."/>
        </authorList>
    </citation>
    <scope>NUCLEOTIDE SEQUENCE [LARGE SCALE GENOMIC DNA]</scope>
</reference>
<evidence type="ECO:0000256" key="1">
    <source>
        <dbReference type="ARBA" id="ARBA00004496"/>
    </source>
</evidence>
<keyword evidence="3" id="KW-0963">Cytoplasm</keyword>
<comment type="subcellular location">
    <subcellularLocation>
        <location evidence="1">Cytoplasm</location>
    </subcellularLocation>
</comment>
<dbReference type="PANTHER" id="PTHR10681:SF121">
    <property type="entry name" value="ALKYL HYDROPEROXIDE REDUCTASE C"/>
    <property type="match status" value="1"/>
</dbReference>
<proteinExistence type="inferred from homology"/>
<keyword evidence="7" id="KW-1015">Disulfide bond</keyword>
<evidence type="ECO:0000256" key="3">
    <source>
        <dbReference type="ARBA" id="ARBA00022490"/>
    </source>
</evidence>
<name>A0A2M6W0Z9_9BACT</name>
<evidence type="ECO:0000256" key="8">
    <source>
        <dbReference type="ARBA" id="ARBA00023284"/>
    </source>
</evidence>
<dbReference type="GO" id="GO:0042744">
    <property type="term" value="P:hydrogen peroxide catabolic process"/>
    <property type="evidence" value="ECO:0007669"/>
    <property type="project" value="TreeGrafter"/>
</dbReference>
<dbReference type="GO" id="GO:0033554">
    <property type="term" value="P:cellular response to stress"/>
    <property type="evidence" value="ECO:0007669"/>
    <property type="project" value="TreeGrafter"/>
</dbReference>
<evidence type="ECO:0000256" key="4">
    <source>
        <dbReference type="ARBA" id="ARBA00022559"/>
    </source>
</evidence>
<dbReference type="EMBL" id="PFBZ01000148">
    <property type="protein sequence ID" value="PIT86400.1"/>
    <property type="molecule type" value="Genomic_DNA"/>
</dbReference>
<dbReference type="InterPro" id="IPR019479">
    <property type="entry name" value="Peroxiredoxin_C"/>
</dbReference>
<evidence type="ECO:0000256" key="2">
    <source>
        <dbReference type="ARBA" id="ARBA00009796"/>
    </source>
</evidence>
<dbReference type="EC" id="1.11.1.15" evidence="11"/>
<sequence length="199" mass="21979">MSHGQCCAPQSRKTLINTHLPEMTVDVFHNNEIKSVHLSDYRGKWVILFFYPADFTFVCPTELEEVAELYPAFQDMNTEVISVSTDTAFVHKAWHDTSPSIKKVGYPMAADPTGALCKAMGTYIEAEGLSYRASVIINPDGIIKAYEMHDNSIGRSGAELLRKMQAAQYVNDHAGQVCPAKWKPGADTLEPGVDLVGKI</sequence>
<dbReference type="GO" id="GO:0005829">
    <property type="term" value="C:cytosol"/>
    <property type="evidence" value="ECO:0007669"/>
    <property type="project" value="TreeGrafter"/>
</dbReference>
<dbReference type="SUPFAM" id="SSF52833">
    <property type="entry name" value="Thioredoxin-like"/>
    <property type="match status" value="1"/>
</dbReference>